<reference evidence="1" key="1">
    <citation type="journal article" date="2023" name="G3 (Bethesda)">
        <title>A reference genome for the long-term kleptoplast-retaining sea slug Elysia crispata morphotype clarki.</title>
        <authorList>
            <person name="Eastman K.E."/>
            <person name="Pendleton A.L."/>
            <person name="Shaikh M.A."/>
            <person name="Suttiyut T."/>
            <person name="Ogas R."/>
            <person name="Tomko P."/>
            <person name="Gavelis G."/>
            <person name="Widhalm J.R."/>
            <person name="Wisecaver J.H."/>
        </authorList>
    </citation>
    <scope>NUCLEOTIDE SEQUENCE</scope>
    <source>
        <strain evidence="1">ECLA1</strain>
    </source>
</reference>
<dbReference type="EMBL" id="JAWDGP010002238">
    <property type="protein sequence ID" value="KAK3784502.1"/>
    <property type="molecule type" value="Genomic_DNA"/>
</dbReference>
<sequence length="87" mass="9878">MIPLIVSSKGIAKLSYMMSATVVELLSLVRIQDIEFYKKTTSVNHVCPPRNRPSGPLFCVPHCYRPGGGKNKLLSFYSPHIRPYLWK</sequence>
<evidence type="ECO:0000313" key="1">
    <source>
        <dbReference type="EMBL" id="KAK3784502.1"/>
    </source>
</evidence>
<keyword evidence="2" id="KW-1185">Reference proteome</keyword>
<name>A0AAE1DVQ8_9GAST</name>
<evidence type="ECO:0000313" key="2">
    <source>
        <dbReference type="Proteomes" id="UP001283361"/>
    </source>
</evidence>
<dbReference type="Proteomes" id="UP001283361">
    <property type="component" value="Unassembled WGS sequence"/>
</dbReference>
<gene>
    <name evidence="1" type="ORF">RRG08_007150</name>
</gene>
<dbReference type="AlphaFoldDB" id="A0AAE1DVQ8"/>
<proteinExistence type="predicted"/>
<protein>
    <submittedName>
        <fullName evidence="1">Uncharacterized protein</fullName>
    </submittedName>
</protein>
<accession>A0AAE1DVQ8</accession>
<organism evidence="1 2">
    <name type="scientific">Elysia crispata</name>
    <name type="common">lettuce slug</name>
    <dbReference type="NCBI Taxonomy" id="231223"/>
    <lineage>
        <taxon>Eukaryota</taxon>
        <taxon>Metazoa</taxon>
        <taxon>Spiralia</taxon>
        <taxon>Lophotrochozoa</taxon>
        <taxon>Mollusca</taxon>
        <taxon>Gastropoda</taxon>
        <taxon>Heterobranchia</taxon>
        <taxon>Euthyneura</taxon>
        <taxon>Panpulmonata</taxon>
        <taxon>Sacoglossa</taxon>
        <taxon>Placobranchoidea</taxon>
        <taxon>Plakobranchidae</taxon>
        <taxon>Elysia</taxon>
    </lineage>
</organism>
<comment type="caution">
    <text evidence="1">The sequence shown here is derived from an EMBL/GenBank/DDBJ whole genome shotgun (WGS) entry which is preliminary data.</text>
</comment>